<feature type="compositionally biased region" description="Acidic residues" evidence="1">
    <location>
        <begin position="399"/>
        <end position="411"/>
    </location>
</feature>
<evidence type="ECO:0000313" key="3">
    <source>
        <dbReference type="Proteomes" id="UP001286456"/>
    </source>
</evidence>
<proteinExistence type="predicted"/>
<feature type="compositionally biased region" description="Acidic residues" evidence="1">
    <location>
        <begin position="456"/>
        <end position="475"/>
    </location>
</feature>
<feature type="compositionally biased region" description="Basic and acidic residues" evidence="1">
    <location>
        <begin position="526"/>
        <end position="537"/>
    </location>
</feature>
<evidence type="ECO:0000256" key="1">
    <source>
        <dbReference type="SAM" id="MobiDB-lite"/>
    </source>
</evidence>
<keyword evidence="3" id="KW-1185">Reference proteome</keyword>
<gene>
    <name evidence="2" type="ORF">B0T19DRAFT_87857</name>
</gene>
<organism evidence="2 3">
    <name type="scientific">Cercophora scortea</name>
    <dbReference type="NCBI Taxonomy" id="314031"/>
    <lineage>
        <taxon>Eukaryota</taxon>
        <taxon>Fungi</taxon>
        <taxon>Dikarya</taxon>
        <taxon>Ascomycota</taxon>
        <taxon>Pezizomycotina</taxon>
        <taxon>Sordariomycetes</taxon>
        <taxon>Sordariomycetidae</taxon>
        <taxon>Sordariales</taxon>
        <taxon>Lasiosphaeriaceae</taxon>
        <taxon>Cercophora</taxon>
    </lineage>
</organism>
<feature type="region of interest" description="Disordered" evidence="1">
    <location>
        <begin position="83"/>
        <end position="218"/>
    </location>
</feature>
<reference evidence="2" key="1">
    <citation type="journal article" date="2023" name="Mol. Phylogenet. Evol.">
        <title>Genome-scale phylogeny and comparative genomics of the fungal order Sordariales.</title>
        <authorList>
            <person name="Hensen N."/>
            <person name="Bonometti L."/>
            <person name="Westerberg I."/>
            <person name="Brannstrom I.O."/>
            <person name="Guillou S."/>
            <person name="Cros-Aarteil S."/>
            <person name="Calhoun S."/>
            <person name="Haridas S."/>
            <person name="Kuo A."/>
            <person name="Mondo S."/>
            <person name="Pangilinan J."/>
            <person name="Riley R."/>
            <person name="LaButti K."/>
            <person name="Andreopoulos B."/>
            <person name="Lipzen A."/>
            <person name="Chen C."/>
            <person name="Yan M."/>
            <person name="Daum C."/>
            <person name="Ng V."/>
            <person name="Clum A."/>
            <person name="Steindorff A."/>
            <person name="Ohm R.A."/>
            <person name="Martin F."/>
            <person name="Silar P."/>
            <person name="Natvig D.O."/>
            <person name="Lalanne C."/>
            <person name="Gautier V."/>
            <person name="Ament-Velasquez S.L."/>
            <person name="Kruys A."/>
            <person name="Hutchinson M.I."/>
            <person name="Powell A.J."/>
            <person name="Barry K."/>
            <person name="Miller A.N."/>
            <person name="Grigoriev I.V."/>
            <person name="Debuchy R."/>
            <person name="Gladieux P."/>
            <person name="Hiltunen Thoren M."/>
            <person name="Johannesson H."/>
        </authorList>
    </citation>
    <scope>NUCLEOTIDE SEQUENCE</scope>
    <source>
        <strain evidence="2">SMH4131-1</strain>
    </source>
</reference>
<feature type="compositionally biased region" description="Basic and acidic residues" evidence="1">
    <location>
        <begin position="284"/>
        <end position="293"/>
    </location>
</feature>
<feature type="compositionally biased region" description="Acidic residues" evidence="1">
    <location>
        <begin position="313"/>
        <end position="323"/>
    </location>
</feature>
<protein>
    <submittedName>
        <fullName evidence="2">Uncharacterized protein</fullName>
    </submittedName>
</protein>
<feature type="compositionally biased region" description="Basic and acidic residues" evidence="1">
    <location>
        <begin position="99"/>
        <end position="124"/>
    </location>
</feature>
<dbReference type="EMBL" id="JAUEPO010000002">
    <property type="protein sequence ID" value="KAK3331878.1"/>
    <property type="molecule type" value="Genomic_DNA"/>
</dbReference>
<feature type="region of interest" description="Disordered" evidence="1">
    <location>
        <begin position="235"/>
        <end position="254"/>
    </location>
</feature>
<dbReference type="Proteomes" id="UP001286456">
    <property type="component" value="Unassembled WGS sequence"/>
</dbReference>
<evidence type="ECO:0000313" key="2">
    <source>
        <dbReference type="EMBL" id="KAK3331878.1"/>
    </source>
</evidence>
<comment type="caution">
    <text evidence="2">The sequence shown here is derived from an EMBL/GenBank/DDBJ whole genome shotgun (WGS) entry which is preliminary data.</text>
</comment>
<sequence>MTASPDSESYVRLHVTPLDADLVKVVLSSALLPKARNLSYHTLDNFPEKRYGFVDLPKDDADKLRKKLNNAVLRGVRISIEPASRPSSIPQPLGPDAMADDKPPKKDKAAKRADKDKKRKRDGDEIAGAVLEDGRQVKRGWTNPDEPKEKRRKSKEDKADKKAKKDKKEKKQQERSKYTDLPECLIKTVLPATAVASDDVDANPDESKRKKKKSKSREVVIHEFEKTVKFPTFLKSTVSTGPPKPPLEFVDGKGWVDEDGNVVEAVKTRPVPAAKKFSKKSKDKHPEPVAKDEEREEEEKVAENKDERKPDSDVDMSDNEVEVEVASSIKAEVKPEAARPMSSSGSVKSLTIKIPPATPQETKVSVHPLEALYKRPKPADGVPTQEASDPQTFNFLANAEEDDLIDEEEADAAASNQVPMTPYSREDFEVRGLRSAAPTPDTAHPNRARFKPWAREDEDIPEDEDEDEDEDDDDNNMIHPDRRFGAVTAEGSPKPDGANPQSDFQAWFWENRGELNRSWKKRRKTVGKEKRYRENRARMARAI</sequence>
<feature type="region of interest" description="Disordered" evidence="1">
    <location>
        <begin position="521"/>
        <end position="543"/>
    </location>
</feature>
<feature type="compositionally biased region" description="Basic and acidic residues" evidence="1">
    <location>
        <begin position="169"/>
        <end position="180"/>
    </location>
</feature>
<feature type="compositionally biased region" description="Basic and acidic residues" evidence="1">
    <location>
        <begin position="301"/>
        <end position="312"/>
    </location>
</feature>
<feature type="region of interest" description="Disordered" evidence="1">
    <location>
        <begin position="262"/>
        <end position="503"/>
    </location>
</feature>
<feature type="compositionally biased region" description="Polar residues" evidence="1">
    <location>
        <begin position="385"/>
        <end position="395"/>
    </location>
</feature>
<reference evidence="2" key="2">
    <citation type="submission" date="2023-06" db="EMBL/GenBank/DDBJ databases">
        <authorList>
            <consortium name="Lawrence Berkeley National Laboratory"/>
            <person name="Haridas S."/>
            <person name="Hensen N."/>
            <person name="Bonometti L."/>
            <person name="Westerberg I."/>
            <person name="Brannstrom I.O."/>
            <person name="Guillou S."/>
            <person name="Cros-Aarteil S."/>
            <person name="Calhoun S."/>
            <person name="Kuo A."/>
            <person name="Mondo S."/>
            <person name="Pangilinan J."/>
            <person name="Riley R."/>
            <person name="Labutti K."/>
            <person name="Andreopoulos B."/>
            <person name="Lipzen A."/>
            <person name="Chen C."/>
            <person name="Yanf M."/>
            <person name="Daum C."/>
            <person name="Ng V."/>
            <person name="Clum A."/>
            <person name="Steindorff A."/>
            <person name="Ohm R."/>
            <person name="Martin F."/>
            <person name="Silar P."/>
            <person name="Natvig D."/>
            <person name="Lalanne C."/>
            <person name="Gautier V."/>
            <person name="Ament-Velasquez S.L."/>
            <person name="Kruys A."/>
            <person name="Hutchinson M.I."/>
            <person name="Powell A.J."/>
            <person name="Barry K."/>
            <person name="Miller A.N."/>
            <person name="Grigoriev I.V."/>
            <person name="Debuchy R."/>
            <person name="Gladieux P."/>
            <person name="Thoren M.H."/>
            <person name="Johannesson H."/>
        </authorList>
    </citation>
    <scope>NUCLEOTIDE SEQUENCE</scope>
    <source>
        <strain evidence="2">SMH4131-1</strain>
    </source>
</reference>
<name>A0AAE0MHG6_9PEZI</name>
<accession>A0AAE0MHG6</accession>
<dbReference type="AlphaFoldDB" id="A0AAE0MHG6"/>
<feature type="compositionally biased region" description="Basic and acidic residues" evidence="1">
    <location>
        <begin position="145"/>
        <end position="160"/>
    </location>
</feature>